<feature type="region of interest" description="Disordered" evidence="1">
    <location>
        <begin position="58"/>
        <end position="96"/>
    </location>
</feature>
<dbReference type="EMBL" id="JANPWB010000003">
    <property type="protein sequence ID" value="KAJ1203743.1"/>
    <property type="molecule type" value="Genomic_DNA"/>
</dbReference>
<dbReference type="Proteomes" id="UP001066276">
    <property type="component" value="Chromosome 2_1"/>
</dbReference>
<reference evidence="2" key="1">
    <citation type="journal article" date="2022" name="bioRxiv">
        <title>Sequencing and chromosome-scale assembly of the giantPleurodeles waltlgenome.</title>
        <authorList>
            <person name="Brown T."/>
            <person name="Elewa A."/>
            <person name="Iarovenko S."/>
            <person name="Subramanian E."/>
            <person name="Araus A.J."/>
            <person name="Petzold A."/>
            <person name="Susuki M."/>
            <person name="Suzuki K.-i.T."/>
            <person name="Hayashi T."/>
            <person name="Toyoda A."/>
            <person name="Oliveira C."/>
            <person name="Osipova E."/>
            <person name="Leigh N.D."/>
            <person name="Simon A."/>
            <person name="Yun M.H."/>
        </authorList>
    </citation>
    <scope>NUCLEOTIDE SEQUENCE</scope>
    <source>
        <strain evidence="2">20211129_DDA</strain>
        <tissue evidence="2">Liver</tissue>
    </source>
</reference>
<comment type="caution">
    <text evidence="2">The sequence shown here is derived from an EMBL/GenBank/DDBJ whole genome shotgun (WGS) entry which is preliminary data.</text>
</comment>
<name>A0AAV7VR21_PLEWA</name>
<dbReference type="AlphaFoldDB" id="A0AAV7VR21"/>
<evidence type="ECO:0000313" key="2">
    <source>
        <dbReference type="EMBL" id="KAJ1203743.1"/>
    </source>
</evidence>
<organism evidence="2 3">
    <name type="scientific">Pleurodeles waltl</name>
    <name type="common">Iberian ribbed newt</name>
    <dbReference type="NCBI Taxonomy" id="8319"/>
    <lineage>
        <taxon>Eukaryota</taxon>
        <taxon>Metazoa</taxon>
        <taxon>Chordata</taxon>
        <taxon>Craniata</taxon>
        <taxon>Vertebrata</taxon>
        <taxon>Euteleostomi</taxon>
        <taxon>Amphibia</taxon>
        <taxon>Batrachia</taxon>
        <taxon>Caudata</taxon>
        <taxon>Salamandroidea</taxon>
        <taxon>Salamandridae</taxon>
        <taxon>Pleurodelinae</taxon>
        <taxon>Pleurodeles</taxon>
    </lineage>
</organism>
<proteinExistence type="predicted"/>
<sequence>MRRNARGTVAERILNHQESATRFFTADIILAINRIPDGSGSVPLLSPVRSVAYSQDSHMRILSTPRPSGRQQRSRIKRTRKGTFPSGSGGGSAAYPYGHIRFANANR</sequence>
<evidence type="ECO:0000256" key="1">
    <source>
        <dbReference type="SAM" id="MobiDB-lite"/>
    </source>
</evidence>
<protein>
    <submittedName>
        <fullName evidence="2">Uncharacterized protein</fullName>
    </submittedName>
</protein>
<gene>
    <name evidence="2" type="ORF">NDU88_007524</name>
</gene>
<accession>A0AAV7VR21</accession>
<feature type="compositionally biased region" description="Basic residues" evidence="1">
    <location>
        <begin position="72"/>
        <end position="81"/>
    </location>
</feature>
<evidence type="ECO:0000313" key="3">
    <source>
        <dbReference type="Proteomes" id="UP001066276"/>
    </source>
</evidence>
<keyword evidence="3" id="KW-1185">Reference proteome</keyword>